<dbReference type="FunFam" id="1.25.40.10:FF:000366">
    <property type="entry name" value="Pentatricopeptide (PPR) repeat-containing protein"/>
    <property type="match status" value="1"/>
</dbReference>
<dbReference type="FunFam" id="1.25.40.10:FF:000073">
    <property type="entry name" value="Pentatricopeptide repeat-containing protein chloroplastic"/>
    <property type="match status" value="1"/>
</dbReference>
<dbReference type="Pfam" id="PF01535">
    <property type="entry name" value="PPR"/>
    <property type="match status" value="4"/>
</dbReference>
<dbReference type="SUPFAM" id="SSF48452">
    <property type="entry name" value="TPR-like"/>
    <property type="match status" value="1"/>
</dbReference>
<dbReference type="FunFam" id="1.25.40.10:FF:000031">
    <property type="entry name" value="Pentatricopeptide repeat-containing protein mitochondrial"/>
    <property type="match status" value="1"/>
</dbReference>
<dbReference type="GO" id="GO:0008270">
    <property type="term" value="F:zinc ion binding"/>
    <property type="evidence" value="ECO:0007669"/>
    <property type="project" value="InterPro"/>
</dbReference>
<evidence type="ECO:0000313" key="2">
    <source>
        <dbReference type="RefSeq" id="XP_010278295.1"/>
    </source>
</evidence>
<dbReference type="AlphaFoldDB" id="A0A1U8BEA4"/>
<sequence length="698" mass="77943">MLLIFNTLLNIRHLTIAPSHVSNSNIRPTCPGGNLHTRSVVNNLPPFASGRPPLVVEEPHPATSFFVEGRSNRYTVQEAKQLHSYIVKLGSSNIYFINSLIHVYAINGALGDARKLFDETPHRDVVSWTTLVDGYAKFGKMHDAKELFDSMPMRNVVSWNVMISGYGKQGDVEAAVGQFNEMPERDIVSWNSLITSYTRNGFSEKALETFIDALNQTALIPNKVTFLSILPAIADLGCALLGRCVHSFILKAGIEVDGLLSSALVDMYSKCDCLEQAVHVFESNPSRANVASWNPLFAGLVRKSIFEDALDLFRTMQSENVEPDYVTIVTVLPAIADLGAIGLGKWIHTYAKRRKIGMNATLNSALIDMYSKCGCIELAQQVFTMAEDKTVELWNAMIAGLAINGRGKDAIKLFSQMQAENLEFDDITLASVLNACSHSGLIDEGLGFYAAMKDVYGMTPKLQHYGCIVDLLGRAGRLEEAKKVICSDMDIKPDDVIWKSLLGACKIHGHVEIGEFAARKLIEINPNDSSTYVLMSSIYDAVGRSRDAVMIRKMMNDGKVRKEPGFSFIELGGTVHEFLVGDRSHPRMEEIHNMLNEIADKLKSMGYVPQKKLVLFDMDDEEKEVAIYHHSEKLAIAFGLINSLHGTPLHVVKNLRMCSDCHVFMKMVSKIYNREIVVRDQRRFHHFRSGRCSCMDYW</sequence>
<dbReference type="InterPro" id="IPR046848">
    <property type="entry name" value="E_motif"/>
</dbReference>
<dbReference type="Pfam" id="PF20430">
    <property type="entry name" value="Eplus_motif"/>
    <property type="match status" value="1"/>
</dbReference>
<name>A0A1U8BEA4_NELNU</name>
<dbReference type="RefSeq" id="XP_010278295.1">
    <property type="nucleotide sequence ID" value="XM_010279993.2"/>
</dbReference>
<dbReference type="NCBIfam" id="TIGR00756">
    <property type="entry name" value="PPR"/>
    <property type="match status" value="4"/>
</dbReference>
<reference evidence="2" key="1">
    <citation type="submission" date="2025-08" db="UniProtKB">
        <authorList>
            <consortium name="RefSeq"/>
        </authorList>
    </citation>
    <scope>IDENTIFICATION</scope>
</reference>
<dbReference type="eggNOG" id="KOG4197">
    <property type="taxonomic scope" value="Eukaryota"/>
</dbReference>
<dbReference type="Proteomes" id="UP000189703">
    <property type="component" value="Unplaced"/>
</dbReference>
<dbReference type="InterPro" id="IPR011990">
    <property type="entry name" value="TPR-like_helical_dom_sf"/>
</dbReference>
<dbReference type="Pfam" id="PF12854">
    <property type="entry name" value="PPR_1"/>
    <property type="match status" value="1"/>
</dbReference>
<dbReference type="GO" id="GO:0009451">
    <property type="term" value="P:RNA modification"/>
    <property type="evidence" value="ECO:0007669"/>
    <property type="project" value="InterPro"/>
</dbReference>
<organism evidence="1 2">
    <name type="scientific">Nelumbo nucifera</name>
    <name type="common">Sacred lotus</name>
    <dbReference type="NCBI Taxonomy" id="4432"/>
    <lineage>
        <taxon>Eukaryota</taxon>
        <taxon>Viridiplantae</taxon>
        <taxon>Streptophyta</taxon>
        <taxon>Embryophyta</taxon>
        <taxon>Tracheophyta</taxon>
        <taxon>Spermatophyta</taxon>
        <taxon>Magnoliopsida</taxon>
        <taxon>Proteales</taxon>
        <taxon>Nelumbonaceae</taxon>
        <taxon>Nelumbo</taxon>
    </lineage>
</organism>
<dbReference type="GeneID" id="104612555"/>
<protein>
    <submittedName>
        <fullName evidence="2">Pentatricopeptide repeat-containing protein At1g08070, chloroplastic-like</fullName>
    </submittedName>
</protein>
<evidence type="ECO:0000313" key="1">
    <source>
        <dbReference type="Proteomes" id="UP000189703"/>
    </source>
</evidence>
<dbReference type="OMA" id="YKMTPKI"/>
<keyword evidence="1" id="KW-1185">Reference proteome</keyword>
<dbReference type="InterPro" id="IPR032867">
    <property type="entry name" value="DYW_dom"/>
</dbReference>
<dbReference type="InterPro" id="IPR002885">
    <property type="entry name" value="PPR_rpt"/>
</dbReference>
<dbReference type="Gene3D" id="1.25.40.10">
    <property type="entry name" value="Tetratricopeptide repeat domain"/>
    <property type="match status" value="4"/>
</dbReference>
<dbReference type="PANTHER" id="PTHR47926">
    <property type="entry name" value="PENTATRICOPEPTIDE REPEAT-CONTAINING PROTEIN"/>
    <property type="match status" value="1"/>
</dbReference>
<dbReference type="OrthoDB" id="185373at2759"/>
<gene>
    <name evidence="2" type="primary">LOC104612555</name>
</gene>
<dbReference type="PROSITE" id="PS51375">
    <property type="entry name" value="PPR"/>
    <property type="match status" value="4"/>
</dbReference>
<accession>A0A1U8BEA4</accession>
<dbReference type="InterPro" id="IPR046849">
    <property type="entry name" value="E2_motif"/>
</dbReference>
<dbReference type="GO" id="GO:0003723">
    <property type="term" value="F:RNA binding"/>
    <property type="evidence" value="ECO:0007669"/>
    <property type="project" value="InterPro"/>
</dbReference>
<dbReference type="Pfam" id="PF14432">
    <property type="entry name" value="DYW_deaminase"/>
    <property type="match status" value="1"/>
</dbReference>
<dbReference type="Pfam" id="PF13041">
    <property type="entry name" value="PPR_2"/>
    <property type="match status" value="3"/>
</dbReference>
<proteinExistence type="predicted"/>
<dbReference type="InterPro" id="IPR046960">
    <property type="entry name" value="PPR_At4g14850-like_plant"/>
</dbReference>
<dbReference type="Pfam" id="PF20431">
    <property type="entry name" value="E_motif"/>
    <property type="match status" value="1"/>
</dbReference>
<dbReference type="KEGG" id="nnu:104612555"/>